<protein>
    <submittedName>
        <fullName evidence="1">Uncharacterized protein</fullName>
    </submittedName>
</protein>
<comment type="caution">
    <text evidence="1">The sequence shown here is derived from an EMBL/GenBank/DDBJ whole genome shotgun (WGS) entry which is preliminary data.</text>
</comment>
<dbReference type="Proteomes" id="UP000027284">
    <property type="component" value="Unassembled WGS sequence"/>
</dbReference>
<gene>
    <name evidence="1" type="ORF">EG19_05040</name>
</gene>
<organism evidence="1 2">
    <name type="scientific">Thermoanaerobaculum aquaticum</name>
    <dbReference type="NCBI Taxonomy" id="1312852"/>
    <lineage>
        <taxon>Bacteria</taxon>
        <taxon>Pseudomonadati</taxon>
        <taxon>Acidobacteriota</taxon>
        <taxon>Thermoanaerobaculia</taxon>
        <taxon>Thermoanaerobaculales</taxon>
        <taxon>Thermoanaerobaculaceae</taxon>
        <taxon>Thermoanaerobaculum</taxon>
    </lineage>
</organism>
<proteinExistence type="predicted"/>
<keyword evidence="2" id="KW-1185">Reference proteome</keyword>
<sequence>MGQEDEIREENRRIRHMRILVDLTAQILAEDPGLKLCEALRLVEAARSAVVRMFPGKEETFDLIIRPRLERIIMDRFQLSSIEPVN</sequence>
<accession>A0A062XRW9</accession>
<evidence type="ECO:0000313" key="1">
    <source>
        <dbReference type="EMBL" id="KDA53568.1"/>
    </source>
</evidence>
<evidence type="ECO:0000313" key="2">
    <source>
        <dbReference type="Proteomes" id="UP000027284"/>
    </source>
</evidence>
<dbReference type="AlphaFoldDB" id="A0A062XRW9"/>
<dbReference type="EMBL" id="JMFG01000020">
    <property type="protein sequence ID" value="KDA53568.1"/>
    <property type="molecule type" value="Genomic_DNA"/>
</dbReference>
<name>A0A062XRW9_9BACT</name>
<reference evidence="1 2" key="1">
    <citation type="submission" date="2014-04" db="EMBL/GenBank/DDBJ databases">
        <title>The Genome Sequence of Thermoanaerobaculum aquaticum MP-01, The First Cultivated Group 23 Acidobacterium.</title>
        <authorList>
            <person name="Stamps B.W."/>
            <person name="Losey N.A."/>
            <person name="Lawson P.A."/>
            <person name="Stevenson B.S."/>
        </authorList>
    </citation>
    <scope>NUCLEOTIDE SEQUENCE [LARGE SCALE GENOMIC DNA]</scope>
    <source>
        <strain evidence="1 2">MP-01</strain>
    </source>
</reference>